<dbReference type="OrthoDB" id="2111073at2"/>
<accession>E0IBK8</accession>
<evidence type="ECO:0000313" key="2">
    <source>
        <dbReference type="Proteomes" id="UP000005387"/>
    </source>
</evidence>
<dbReference type="Proteomes" id="UP000005387">
    <property type="component" value="Unassembled WGS sequence"/>
</dbReference>
<name>E0IBK8_9BACL</name>
<sequence length="141" mass="16219">MAIRSKEMKWFDSKEEVELFQLAGNDRLQQRELDHAPLHYVADHNRLLAISRNEELVLHVKQYMRACYADYAENQHSPGAILLAKAFVIPARQMIVAEQQGQDWIYVVFDHSHSLHIIGGEIGSSQILEWSTNEMNQCSGL</sequence>
<gene>
    <name evidence="1" type="ORF">PaecuDRAFT_3047</name>
</gene>
<reference evidence="1 2" key="1">
    <citation type="submission" date="2010-07" db="EMBL/GenBank/DDBJ databases">
        <title>The draft genome of Paenibacillus curdlanolyticus YK9.</title>
        <authorList>
            <consortium name="US DOE Joint Genome Institute (JGI-PGF)"/>
            <person name="Lucas S."/>
            <person name="Copeland A."/>
            <person name="Lapidus A."/>
            <person name="Cheng J.-F."/>
            <person name="Bruce D."/>
            <person name="Goodwin L."/>
            <person name="Pitluck S."/>
            <person name="Land M.L."/>
            <person name="Hauser L."/>
            <person name="Chang Y.-J."/>
            <person name="Jeffries C."/>
            <person name="Anderson I.J."/>
            <person name="Johnson E."/>
            <person name="Loganathan U."/>
            <person name="Mulhopadhyay B."/>
            <person name="Kyrpides N."/>
            <person name="Woyke T.J."/>
        </authorList>
    </citation>
    <scope>NUCLEOTIDE SEQUENCE [LARGE SCALE GENOMIC DNA]</scope>
    <source>
        <strain evidence="1 2">YK9</strain>
    </source>
</reference>
<dbReference type="AlphaFoldDB" id="E0IBK8"/>
<protein>
    <submittedName>
        <fullName evidence="1">Uncharacterized protein</fullName>
    </submittedName>
</protein>
<keyword evidence="2" id="KW-1185">Reference proteome</keyword>
<dbReference type="EMBL" id="AEDD01000008">
    <property type="protein sequence ID" value="EFM10088.1"/>
    <property type="molecule type" value="Genomic_DNA"/>
</dbReference>
<proteinExistence type="predicted"/>
<organism evidence="1 2">
    <name type="scientific">Paenibacillus curdlanolyticus YK9</name>
    <dbReference type="NCBI Taxonomy" id="717606"/>
    <lineage>
        <taxon>Bacteria</taxon>
        <taxon>Bacillati</taxon>
        <taxon>Bacillota</taxon>
        <taxon>Bacilli</taxon>
        <taxon>Bacillales</taxon>
        <taxon>Paenibacillaceae</taxon>
        <taxon>Paenibacillus</taxon>
    </lineage>
</organism>
<dbReference type="RefSeq" id="WP_006039035.1">
    <property type="nucleotide sequence ID" value="NZ_AEDD01000008.1"/>
</dbReference>
<evidence type="ECO:0000313" key="1">
    <source>
        <dbReference type="EMBL" id="EFM10088.1"/>
    </source>
</evidence>